<feature type="compositionally biased region" description="Pro residues" evidence="1">
    <location>
        <begin position="261"/>
        <end position="275"/>
    </location>
</feature>
<reference evidence="3" key="1">
    <citation type="submission" date="2011-08" db="EMBL/GenBank/DDBJ databases">
        <authorList>
            <person name="Rombauts S."/>
        </authorList>
    </citation>
    <scope>NUCLEOTIDE SEQUENCE</scope>
    <source>
        <strain evidence="3">London</strain>
    </source>
</reference>
<evidence type="ECO:0000313" key="3">
    <source>
        <dbReference type="Proteomes" id="UP000015104"/>
    </source>
</evidence>
<dbReference type="Proteomes" id="UP000015104">
    <property type="component" value="Unassembled WGS sequence"/>
</dbReference>
<dbReference type="OrthoDB" id="6530275at2759"/>
<proteinExistence type="predicted"/>
<dbReference type="KEGG" id="tut:107365640"/>
<dbReference type="HOGENOM" id="CLU_934846_0_0_1"/>
<evidence type="ECO:0000256" key="1">
    <source>
        <dbReference type="SAM" id="MobiDB-lite"/>
    </source>
</evidence>
<name>T1KMS5_TETUR</name>
<keyword evidence="3" id="KW-1185">Reference proteome</keyword>
<dbReference type="EMBL" id="CAEY01000249">
    <property type="status" value="NOT_ANNOTATED_CDS"/>
    <property type="molecule type" value="Genomic_DNA"/>
</dbReference>
<gene>
    <name evidence="2" type="primary">107365640</name>
</gene>
<feature type="compositionally biased region" description="Polar residues" evidence="1">
    <location>
        <begin position="158"/>
        <end position="169"/>
    </location>
</feature>
<dbReference type="OMA" id="NFSEDSH"/>
<organism evidence="2 3">
    <name type="scientific">Tetranychus urticae</name>
    <name type="common">Two-spotted spider mite</name>
    <dbReference type="NCBI Taxonomy" id="32264"/>
    <lineage>
        <taxon>Eukaryota</taxon>
        <taxon>Metazoa</taxon>
        <taxon>Ecdysozoa</taxon>
        <taxon>Arthropoda</taxon>
        <taxon>Chelicerata</taxon>
        <taxon>Arachnida</taxon>
        <taxon>Acari</taxon>
        <taxon>Acariformes</taxon>
        <taxon>Trombidiformes</taxon>
        <taxon>Prostigmata</taxon>
        <taxon>Eleutherengona</taxon>
        <taxon>Raphignathae</taxon>
        <taxon>Tetranychoidea</taxon>
        <taxon>Tetranychidae</taxon>
        <taxon>Tetranychus</taxon>
    </lineage>
</organism>
<protein>
    <submittedName>
        <fullName evidence="2">Uncharacterized protein</fullName>
    </submittedName>
</protein>
<dbReference type="EnsemblMetazoa" id="tetur15g02700.1">
    <property type="protein sequence ID" value="tetur15g02700.1"/>
    <property type="gene ID" value="tetur15g02700"/>
</dbReference>
<feature type="region of interest" description="Disordered" evidence="1">
    <location>
        <begin position="235"/>
        <end position="285"/>
    </location>
</feature>
<feature type="compositionally biased region" description="Polar residues" evidence="1">
    <location>
        <begin position="237"/>
        <end position="258"/>
    </location>
</feature>
<feature type="region of interest" description="Disordered" evidence="1">
    <location>
        <begin position="154"/>
        <end position="180"/>
    </location>
</feature>
<evidence type="ECO:0000313" key="2">
    <source>
        <dbReference type="EnsemblMetazoa" id="tetur15g02700.1"/>
    </source>
</evidence>
<accession>T1KMS5</accession>
<feature type="compositionally biased region" description="Low complexity" evidence="1">
    <location>
        <begin position="276"/>
        <end position="285"/>
    </location>
</feature>
<feature type="compositionally biased region" description="Basic and acidic residues" evidence="1">
    <location>
        <begin position="170"/>
        <end position="180"/>
    </location>
</feature>
<dbReference type="AlphaFoldDB" id="T1KMS5"/>
<reference evidence="2" key="2">
    <citation type="submission" date="2015-06" db="UniProtKB">
        <authorList>
            <consortium name="EnsemblMetazoa"/>
        </authorList>
    </citation>
    <scope>IDENTIFICATION</scope>
</reference>
<sequence length="298" mass="33102">MDQLANDLSFAIIDVEDLKQELPSRLMPPDGRIIKPIRDKMPTNSVSSTDVAKKSSCGSKVKLAKPVLRSASILLRSKKLILSDSESDEEKSGDPLCYQNKEIKEIPGPFGDCGSLSRKHRMKKHKRKKESKDERLFGQLCVGQTSFAQYFGKRKRSTTVNQQSTSNFSEDSHNILDEHGNNGNSCELNSMDCESQSCDSSSLSESVCDSDHFVEADDEQSDFYEVMSRSNRDICKPSSSGNCDTPESSKSISRTKYSPSIPIPQNPFASVPPTPSSSYNSLTGGSSSILWKRRRRNH</sequence>